<evidence type="ECO:0000259" key="2">
    <source>
        <dbReference type="Pfam" id="PF05876"/>
    </source>
</evidence>
<reference evidence="3 4" key="1">
    <citation type="journal article" date="2019" name="Int. J. Syst. Evol. Microbiol.">
        <title>The Global Catalogue of Microorganisms (GCM) 10K type strain sequencing project: providing services to taxonomists for standard genome sequencing and annotation.</title>
        <authorList>
            <consortium name="The Broad Institute Genomics Platform"/>
            <consortium name="The Broad Institute Genome Sequencing Center for Infectious Disease"/>
            <person name="Wu L."/>
            <person name="Ma J."/>
        </authorList>
    </citation>
    <scope>NUCLEOTIDE SEQUENCE [LARGE SCALE GENOMIC DNA]</scope>
    <source>
        <strain evidence="3 4">JCM 15481</strain>
    </source>
</reference>
<comment type="caution">
    <text evidence="3">The sequence shown here is derived from an EMBL/GenBank/DDBJ whole genome shotgun (WGS) entry which is preliminary data.</text>
</comment>
<dbReference type="InterPro" id="IPR046453">
    <property type="entry name" value="GpA_ATPase"/>
</dbReference>
<name>A0ABN2Y0U9_9ACTN</name>
<feature type="region of interest" description="Disordered" evidence="1">
    <location>
        <begin position="1"/>
        <end position="22"/>
    </location>
</feature>
<dbReference type="PANTHER" id="PTHR41287:SF1">
    <property type="entry name" value="PROTEIN YMFN"/>
    <property type="match status" value="1"/>
</dbReference>
<accession>A0ABN2Y0U9</accession>
<dbReference type="Proteomes" id="UP001500443">
    <property type="component" value="Unassembled WGS sequence"/>
</dbReference>
<protein>
    <recommendedName>
        <fullName evidence="2">Phage terminase large subunit GpA ATPase domain-containing protein</fullName>
    </recommendedName>
</protein>
<gene>
    <name evidence="3" type="ORF">GCM10009802_20270</name>
</gene>
<dbReference type="EMBL" id="BAAAPF010000042">
    <property type="protein sequence ID" value="GAA2118575.1"/>
    <property type="molecule type" value="Genomic_DNA"/>
</dbReference>
<dbReference type="InterPro" id="IPR005021">
    <property type="entry name" value="Terminase_largesu-like"/>
</dbReference>
<keyword evidence="4" id="KW-1185">Reference proteome</keyword>
<dbReference type="Pfam" id="PF05876">
    <property type="entry name" value="GpA_ATPase"/>
    <property type="match status" value="1"/>
</dbReference>
<dbReference type="InterPro" id="IPR027417">
    <property type="entry name" value="P-loop_NTPase"/>
</dbReference>
<feature type="domain" description="Phage terminase large subunit GpA ATPase" evidence="2">
    <location>
        <begin position="61"/>
        <end position="217"/>
    </location>
</feature>
<dbReference type="Gene3D" id="3.40.50.300">
    <property type="entry name" value="P-loop containing nucleotide triphosphate hydrolases"/>
    <property type="match status" value="1"/>
</dbReference>
<sequence length="484" mass="52581">MMRNRRGIPPVLATPRDPRAPTYGPAVGKLAASMGTPYMPWQTQVVNTALEVGPDRRLKYPLIVVTVPRQSGKTTLLAAVFAHAMLTRSRARCWLTAQKREDARDTWGELSTLIEASPVQEITRRRNANGQEQLSVPLLGSTLRPFHAGDERALHGKQSDKVLCDEAFAFTREQGRAILQAVVPTQATRPDAQTWIVSTAGTAASTWLWDYVRDARERLATPGGDTGRMAFFEWGIPADTEDLTDLDVYEAHHPALGHTIGREALETAAELLSPAEFARAYGNFWTQTESWAVAPALWDGARTAVPLDMTGPLSFAAEVSADRKSAVIVVAGQRSDGRGHAVEIVDFRTGIAWVAPRILELAERWNPAAVVVDSGSPAGTVYRKLSEQRDIRLPLPDVTAGTLVDAQTEFLDGLVSGAYAHRSNKRLDAAVRAATTRLLRETSVFSRLVAEDGTTPAPLLAAMLAFYGLSHPPATLPAELFAAP</sequence>
<evidence type="ECO:0000313" key="4">
    <source>
        <dbReference type="Proteomes" id="UP001500443"/>
    </source>
</evidence>
<evidence type="ECO:0000313" key="3">
    <source>
        <dbReference type="EMBL" id="GAA2118575.1"/>
    </source>
</evidence>
<organism evidence="3 4">
    <name type="scientific">Streptomyces synnematoformans</name>
    <dbReference type="NCBI Taxonomy" id="415721"/>
    <lineage>
        <taxon>Bacteria</taxon>
        <taxon>Bacillati</taxon>
        <taxon>Actinomycetota</taxon>
        <taxon>Actinomycetes</taxon>
        <taxon>Kitasatosporales</taxon>
        <taxon>Streptomycetaceae</taxon>
        <taxon>Streptomyces</taxon>
    </lineage>
</organism>
<dbReference type="PANTHER" id="PTHR41287">
    <property type="match status" value="1"/>
</dbReference>
<proteinExistence type="predicted"/>
<evidence type="ECO:0000256" key="1">
    <source>
        <dbReference type="SAM" id="MobiDB-lite"/>
    </source>
</evidence>